<organism evidence="1 2">
    <name type="scientific">Barrientosiimonas humi</name>
    <dbReference type="NCBI Taxonomy" id="999931"/>
    <lineage>
        <taxon>Bacteria</taxon>
        <taxon>Bacillati</taxon>
        <taxon>Actinomycetota</taxon>
        <taxon>Actinomycetes</taxon>
        <taxon>Micrococcales</taxon>
        <taxon>Dermacoccaceae</taxon>
        <taxon>Barrientosiimonas</taxon>
    </lineage>
</organism>
<evidence type="ECO:0000313" key="1">
    <source>
        <dbReference type="EMBL" id="TQL33826.1"/>
    </source>
</evidence>
<name>A0A542XDJ5_9MICO</name>
<dbReference type="EMBL" id="VFOK01000001">
    <property type="protein sequence ID" value="TQL33826.1"/>
    <property type="molecule type" value="Genomic_DNA"/>
</dbReference>
<evidence type="ECO:0000313" key="2">
    <source>
        <dbReference type="Proteomes" id="UP000318336"/>
    </source>
</evidence>
<accession>A0A542XDJ5</accession>
<comment type="caution">
    <text evidence="1">The sequence shown here is derived from an EMBL/GenBank/DDBJ whole genome shotgun (WGS) entry which is preliminary data.</text>
</comment>
<dbReference type="AlphaFoldDB" id="A0A542XDJ5"/>
<dbReference type="RefSeq" id="WP_142005798.1">
    <property type="nucleotide sequence ID" value="NZ_CAJTBP010000001.1"/>
</dbReference>
<sequence>MKIAQTAMHTAFGCALTGEGLLVGPLPEQDAPDPLDPLGPWLGDADLEPMLAVLRPLGWGLTREDDGTPMQVGRVGERPVWGLWHAEPVDGWDAQRNAEALDSLAASVGMTAL</sequence>
<gene>
    <name evidence="1" type="ORF">FB554_1979</name>
</gene>
<proteinExistence type="predicted"/>
<protein>
    <submittedName>
        <fullName evidence="1">Uncharacterized protein</fullName>
    </submittedName>
</protein>
<keyword evidence="2" id="KW-1185">Reference proteome</keyword>
<reference evidence="1 2" key="1">
    <citation type="submission" date="2019-06" db="EMBL/GenBank/DDBJ databases">
        <title>Sequencing the genomes of 1000 actinobacteria strains.</title>
        <authorList>
            <person name="Klenk H.-P."/>
        </authorList>
    </citation>
    <scope>NUCLEOTIDE SEQUENCE [LARGE SCALE GENOMIC DNA]</scope>
    <source>
        <strain evidence="1 2">DSM 24617</strain>
    </source>
</reference>
<dbReference type="Proteomes" id="UP000318336">
    <property type="component" value="Unassembled WGS sequence"/>
</dbReference>